<dbReference type="RefSeq" id="XP_001581437.1">
    <property type="nucleotide sequence ID" value="XM_001581387.1"/>
</dbReference>
<dbReference type="InterPro" id="IPR035914">
    <property type="entry name" value="Sperma_CUB_dom_sf"/>
</dbReference>
<dbReference type="InterPro" id="IPR040099">
    <property type="entry name" value="ZZEF1"/>
</dbReference>
<dbReference type="KEGG" id="tva:5465988"/>
<keyword evidence="2" id="KW-1185">Reference proteome</keyword>
<proteinExistence type="predicted"/>
<reference evidence="1" key="1">
    <citation type="submission" date="2006-10" db="EMBL/GenBank/DDBJ databases">
        <authorList>
            <person name="Amadeo P."/>
            <person name="Zhao Q."/>
            <person name="Wortman J."/>
            <person name="Fraser-Liggett C."/>
            <person name="Carlton J."/>
        </authorList>
    </citation>
    <scope>NUCLEOTIDE SEQUENCE</scope>
    <source>
        <strain evidence="1">G3</strain>
    </source>
</reference>
<dbReference type="EMBL" id="DS113198">
    <property type="protein sequence ID" value="EAY20451.1"/>
    <property type="molecule type" value="Genomic_DNA"/>
</dbReference>
<gene>
    <name evidence="1" type="ORF">TVAG_110630</name>
</gene>
<evidence type="ECO:0000313" key="2">
    <source>
        <dbReference type="Proteomes" id="UP000001542"/>
    </source>
</evidence>
<evidence type="ECO:0000313" key="1">
    <source>
        <dbReference type="EMBL" id="EAY20451.1"/>
    </source>
</evidence>
<dbReference type="Proteomes" id="UP000001542">
    <property type="component" value="Unassembled WGS sequence"/>
</dbReference>
<protein>
    <recommendedName>
        <fullName evidence="3">HECT domain-containing protein</fullName>
    </recommendedName>
</protein>
<dbReference type="VEuPathDB" id="TrichDB:TVAG_497180"/>
<reference evidence="1" key="2">
    <citation type="journal article" date="2007" name="Science">
        <title>Draft genome sequence of the sexually transmitted pathogen Trichomonas vaginalis.</title>
        <authorList>
            <person name="Carlton J.M."/>
            <person name="Hirt R.P."/>
            <person name="Silva J.C."/>
            <person name="Delcher A.L."/>
            <person name="Schatz M."/>
            <person name="Zhao Q."/>
            <person name="Wortman J.R."/>
            <person name="Bidwell S.L."/>
            <person name="Alsmark U.C.M."/>
            <person name="Besteiro S."/>
            <person name="Sicheritz-Ponten T."/>
            <person name="Noel C.J."/>
            <person name="Dacks J.B."/>
            <person name="Foster P.G."/>
            <person name="Simillion C."/>
            <person name="Van de Peer Y."/>
            <person name="Miranda-Saavedra D."/>
            <person name="Barton G.J."/>
            <person name="Westrop G.D."/>
            <person name="Mueller S."/>
            <person name="Dessi D."/>
            <person name="Fiori P.L."/>
            <person name="Ren Q."/>
            <person name="Paulsen I."/>
            <person name="Zhang H."/>
            <person name="Bastida-Corcuera F.D."/>
            <person name="Simoes-Barbosa A."/>
            <person name="Brown M.T."/>
            <person name="Hayes R.D."/>
            <person name="Mukherjee M."/>
            <person name="Okumura C.Y."/>
            <person name="Schneider R."/>
            <person name="Smith A.J."/>
            <person name="Vanacova S."/>
            <person name="Villalvazo M."/>
            <person name="Haas B.J."/>
            <person name="Pertea M."/>
            <person name="Feldblyum T.V."/>
            <person name="Utterback T.R."/>
            <person name="Shu C.L."/>
            <person name="Osoegawa K."/>
            <person name="de Jong P.J."/>
            <person name="Hrdy I."/>
            <person name="Horvathova L."/>
            <person name="Zubacova Z."/>
            <person name="Dolezal P."/>
            <person name="Malik S.B."/>
            <person name="Logsdon J.M. Jr."/>
            <person name="Henze K."/>
            <person name="Gupta A."/>
            <person name="Wang C.C."/>
            <person name="Dunne R.L."/>
            <person name="Upcroft J.A."/>
            <person name="Upcroft P."/>
            <person name="White O."/>
            <person name="Salzberg S.L."/>
            <person name="Tang P."/>
            <person name="Chiu C.-H."/>
            <person name="Lee Y.-S."/>
            <person name="Embley T.M."/>
            <person name="Coombs G.H."/>
            <person name="Mottram J.C."/>
            <person name="Tachezy J."/>
            <person name="Fraser-Liggett C.M."/>
            <person name="Johnson P.J."/>
        </authorList>
    </citation>
    <scope>NUCLEOTIDE SEQUENCE [LARGE SCALE GENOMIC DNA]</scope>
    <source>
        <strain evidence="1">G3</strain>
    </source>
</reference>
<name>A2DGR4_TRIV3</name>
<dbReference type="VEuPathDB" id="TrichDB:TVAGG3_0997400"/>
<dbReference type="OrthoDB" id="661148at2759"/>
<dbReference type="PANTHER" id="PTHR22772">
    <property type="entry name" value="NOVEL ZZ TYPE ZINC FINGER DOMAIN CONTAINING PROTEIN"/>
    <property type="match status" value="1"/>
</dbReference>
<dbReference type="InParanoid" id="A2DGR4"/>
<dbReference type="PANTHER" id="PTHR22772:SF4">
    <property type="entry name" value="ZINC FINGER ZZ-TYPE AND EF-HAND DOMAIN-CONTAINING PROTEIN 1"/>
    <property type="match status" value="1"/>
</dbReference>
<dbReference type="STRING" id="5722.A2DGR4"/>
<sequence length="2693" mass="306889">MQELSGILSKFGPGVAYGTDTIQSLINGVADVDYSALIRAFPTLVNPSTDSRHYPNDEFLELDQIRENILQNIEYFLEVEDPQYPSIQNEVLPEIEAPIHVIYNIFLPIIEKITTTNPEPILKVLNQLSSMLSKSSFEENWDLPLITNRLLLWMSSIIEKSDCPPEVVKKIIELWVQIIESTHRSEYIIRLAQCWFKNPNVSIDYDISNLLKLIKKNYRMTTFADYAITNTNKLYLHEIMPESTSKPTSLKEVRQRRIAAWKGFLYVAEPTTGLTKFGTGILGTVFASNERSSGVCINCDIHSICVCNNHLLLGFQGQAKGTIDVMSIESLERLGQLECDTPIPQGPFTAAGDMLYIISKSILYCYEKHGMKITLKSQKGLIRPEREFFPVALPRDYEKYVSLITDGLVIGIVFAPYLIGNNENPLYHQYNISTGELMLTDSLLQENLSSLYVAVDIEGNTIIEAPYWDTVFVSNLSPVYKFLQDYTLDKIELPSGNIPLQMMNAILPLLASRVSLKLMDLSQIFAIQNTDIVFDLIDLMKEDERYNVFADAAVSIIAIFEYQASEYHTYDVQDIMDILELKNVSSISRINFMKAFVRGFKKNFLMTTSDCLKIIEILTPYEVSMIFSDGFHDIYGFLLAILNEPGERVLEYLKNNLSTQYSFLNAMTFSLLRGALVDYVISPSAAVPLFKCIKNANPYVLPTLLAPILPLLNQMLEEDAIVAVVFPQLSTILASLEGLCSANHLAKYAKKHFESRVSNHFIETTVIDESPHPYENNSSYIHPYHFPGAVRITISFDPQTSTEEDCDFLQIFSDIDCQEPICPKLSGPYSKWENIIVNSQRLIFKFTSDPSLNDYGYKAYISVKSFSTTLAYKSPQIFYDLSRAIFLMLLNVSKRYDSPPEGFSPETFSFPRGLQPVPFTKQDAKEIVMKICKKFNQKHEEWVDEIIAMLDPISCFPIAYTYLNYIYENCTEDDGDIYYLLNLASMHPTVAEELHHDITEMFSEIGALLMQNTLGLQGEMYNFLFSALKTSKGQKFAITSFKEAGILCENNNPTFEVILQAATKIQICLSIIGPHILEEIPDVVPKFLAAYRNIIISVSAPSILSLNEKIPLIFTEIAKTNKIDSPFFKCVRDNLALVTPTSPTNTNPFVLFALLITLNLESTPDNNDFVLSVILLSLHFNTTQIIPLIQQILKKFTLATSIVEKPEIVGILESIGKGFQFNVFESTEHELFDVGPSFSFARATIVRRILDEKKINQLVDIINKHDKAASLGALLVLSCCSFPPHINQQVRIKSTGQQSTICSMDYLEYRFRNEDGFSFSLPAFDVSSFEFTEIPFVPIMPKRIGHVSQELIDALLDCTEQDDIESKFARSALAELSYNTPLPLDLSESFSLSANSTTVNSQNELSDDSDIKIENLANNENNDLRNSQKFDIKSENSMDRFERSVIKSESTERFENIYKLMMKKSGIKLELRHFCEGDTYVCNKSIPCFSVKCMPNMTIGYCSGKAKTTFQSFKVNITNEGMINLPAAVSQTVVKLESDNIIIGFFGQYKQLFIQSGDIFVMPPVFLSIMEDPCPFVVSQKEPQDFNPNPKIHAFLMKRILPVSSVFSHVVANNQLYSLFLDELRFNGVSPSQTHFLPEISNKSKFTYLEFNLSADSIKVCVHPNTMRAVRIYEYTIEKPVITKTFGLYISIEKSIVFLTNCGQIIEDSVFKININSPITVGFEMKCAEKLKVNTGFAPFIYDIKKPKEFNNLKNFKSTMNSDCIPYSFEPVFQGKIPFELQTVNGESQHKSEVEFERPCILTAADIDAKLYHRSAVFTQIPNTDKASVRLFNARSQTRISLDLPMRYIYSLADCIEPLNVFAAYERMQRTLKPYLSPSLFFQPTEMMQKGLTMLTTDLQQDFFSNRMKQENMLIYILSVMQNIDQFDDDIKLEKVVIQAATILGVDDFTSLCCETLSPIFAHVSVKKQKIFRNLVQKSIKSLLFDRKLELVVCSNRHNDVLVEIERRNADAIYVKFSDNNLNLPLIANSYNQEYVLCYEHQNEISQMTMLGDMFTITNLSPESIAFLEIYPIQMDKFEENHYFRLSLQLISFVISHCERLNLKNILHELIFIPLFERCMSRKLLLFGNIISEWFLRIISLNLLTDEYKEKYAKLINLETLLLIRDSKLAISLCIFSLYVYVGSGKNEHQIRERLVNIIEPFLEKQNENTAAAKLFRRIAADFMSPFAVSPSMFPFLRQVRPPLITSFSFEALIKSRKYQKKFSFVPDLEDKKPQTSVINLQDNSRVYVQLSEENIQPGKIKFGRDEITNSGFIELDDEEEEIEFSIQRDEVTSNLVAEVYTEKENEHPSYSSFLKIFTIYKELKDQWTSKDEAMATALATCLMENENLLIFDDSYFSKFFPTVSVESSRFRVSLLMLLIKSSAPANPDFPMTPGFSHYLPFLSSISMPHDDLMAKQQVCGYVPISIVSLTNFYVRAAQQFATYGVFPGENFIRDIQLLNIKDLATILRVVRQAKDDIFEQPLFTDESALIPRSNATSLDELIAFLGFGFHMMMNASAGRSLPLPVSAVVIRYAFGGQIINDDFFDIDPEFAQAEPTKAAINERLEPIMPQLRAIRCGVQMAQGPRKVFDVNNPIFPWLVQILPLTFPRIVKDKCSPMIIPKLREEMFIKKVSLLDEDEDKEKTILDILQKLL</sequence>
<organism evidence="1 2">
    <name type="scientific">Trichomonas vaginalis (strain ATCC PRA-98 / G3)</name>
    <dbReference type="NCBI Taxonomy" id="412133"/>
    <lineage>
        <taxon>Eukaryota</taxon>
        <taxon>Metamonada</taxon>
        <taxon>Parabasalia</taxon>
        <taxon>Trichomonadida</taxon>
        <taxon>Trichomonadidae</taxon>
        <taxon>Trichomonas</taxon>
    </lineage>
</organism>
<dbReference type="Gene3D" id="2.60.120.290">
    <property type="entry name" value="Spermadhesin, CUB domain"/>
    <property type="match status" value="1"/>
</dbReference>
<accession>A2DGR4</accession>
<dbReference type="SUPFAM" id="SSF49854">
    <property type="entry name" value="Spermadhesin, CUB domain"/>
    <property type="match status" value="1"/>
</dbReference>
<evidence type="ECO:0008006" key="3">
    <source>
        <dbReference type="Google" id="ProtNLM"/>
    </source>
</evidence>